<dbReference type="InterPro" id="IPR012910">
    <property type="entry name" value="Plug_dom"/>
</dbReference>
<accession>A0A8T4HBQ2</accession>
<keyword evidence="5" id="KW-0675">Receptor</keyword>
<dbReference type="InterPro" id="IPR037066">
    <property type="entry name" value="Plug_dom_sf"/>
</dbReference>
<dbReference type="Gene3D" id="2.170.130.10">
    <property type="entry name" value="TonB-dependent receptor, plug domain"/>
    <property type="match status" value="1"/>
</dbReference>
<evidence type="ECO:0000256" key="3">
    <source>
        <dbReference type="ARBA" id="ARBA00023237"/>
    </source>
</evidence>
<dbReference type="Pfam" id="PF07715">
    <property type="entry name" value="Plug"/>
    <property type="match status" value="1"/>
</dbReference>
<reference evidence="5" key="1">
    <citation type="submission" date="2021-03" db="EMBL/GenBank/DDBJ databases">
        <authorList>
            <person name="Lu T."/>
            <person name="Wang Q."/>
            <person name="Han X."/>
        </authorList>
    </citation>
    <scope>NUCLEOTIDE SEQUENCE</scope>
    <source>
        <strain evidence="5">WQ 2009</strain>
    </source>
</reference>
<feature type="domain" description="TonB-dependent receptor plug" evidence="4">
    <location>
        <begin position="62"/>
        <end position="176"/>
    </location>
</feature>
<dbReference type="SUPFAM" id="SSF56935">
    <property type="entry name" value="Porins"/>
    <property type="match status" value="1"/>
</dbReference>
<keyword evidence="2" id="KW-0472">Membrane</keyword>
<evidence type="ECO:0000313" key="5">
    <source>
        <dbReference type="EMBL" id="MBP3942768.1"/>
    </source>
</evidence>
<protein>
    <submittedName>
        <fullName evidence="5">TonB-dependent receptor plug domain-containing protein</fullName>
    </submittedName>
</protein>
<dbReference type="EMBL" id="JAGKSB010000004">
    <property type="protein sequence ID" value="MBP3942768.1"/>
    <property type="molecule type" value="Genomic_DNA"/>
</dbReference>
<evidence type="ECO:0000256" key="2">
    <source>
        <dbReference type="ARBA" id="ARBA00023136"/>
    </source>
</evidence>
<dbReference type="RefSeq" id="WP_353546254.1">
    <property type="nucleotide sequence ID" value="NZ_JAGKSB010000004.1"/>
</dbReference>
<keyword evidence="6" id="KW-1185">Reference proteome</keyword>
<comment type="caution">
    <text evidence="5">The sequence shown here is derived from an EMBL/GenBank/DDBJ whole genome shotgun (WGS) entry which is preliminary data.</text>
</comment>
<comment type="subcellular location">
    <subcellularLocation>
        <location evidence="1">Cell outer membrane</location>
    </subcellularLocation>
</comment>
<proteinExistence type="predicted"/>
<evidence type="ECO:0000313" key="6">
    <source>
        <dbReference type="Proteomes" id="UP000679691"/>
    </source>
</evidence>
<gene>
    <name evidence="5" type="ORF">J5U18_04185</name>
</gene>
<dbReference type="GO" id="GO:0009279">
    <property type="term" value="C:cell outer membrane"/>
    <property type="evidence" value="ECO:0007669"/>
    <property type="project" value="UniProtKB-SubCell"/>
</dbReference>
<evidence type="ECO:0000256" key="1">
    <source>
        <dbReference type="ARBA" id="ARBA00004442"/>
    </source>
</evidence>
<keyword evidence="3" id="KW-0998">Cell outer membrane</keyword>
<sequence length="1011" mass="113221">MKSLSIIILGFYLCYGHCLWAQESIKKTQLTLTLLQADTNRYLPEVGISQQKNGLQSIVHTQKIDGLKLQNSFEANPINTLRGRVAGLQMYGTAGGVTSGSGMVIRGMKSIVGSNQPLFVLDGIPIENESSGANQNGGQDWGNKLKELNAFDIAEITVLKSAAAAAHYGARGLNGVIEIKSKGADIPKGWSVETNIGHAMGQAYMAPQLIRGDQFVGIQDPRLAYLSNASSNYLNSFEQANSQLVHLSLNYGLEKFKYRLSYTGDWNKGTYVNNTFDKHNLLFKSLQEWSPKLKSQAGIYFTSATAVNAPSIGAQRFSSIGRSFIEYPVNFGSENLKDPLSSRTAWYMYGHHARKNSETYRAFAKINWSPTSKLSVEAETNYSNYQIKTREFANGYFERLFGQQSLYHQELGYRNQAQEYSYDFVARANVKYHILKGYHNLTGAIHYDYWRTQGGIQGNSRRPLNPNAILLDDGNERKSILQYLGDENFTEISSMRIQGANNKQINGIAGSVNYRYGPNFTAYAQVKYDNIKTLETLDKLGNLNFIYPTLGVGYQFNDIIYKLISPSKNWLNQAKIHANFGRTGNVTGLFHYQSSVTDDLELPYPNFNSLYTPYYTATGNWGLRDYQTGFAFENAYEFEVGTTFDLFNNRLHFAATYYHRLTDNKLFDIIAPLNQYSKPLRQVDVQVRNQGVEFIADFKALQKRDWDWNIFLQFSSNNNKFTRIKSSSDINLGDAQQDVSLMATAQGSFGTITTNYAHKYHEGKPVFDAAMQYSPSGVPQVIGNALPKWLGGIENSVRFKRFTLSALLDIKLGGDIWSGTYALLYQRGALENTLFGRSEQHGGILRQTAIPQVDPATGQPMVTYQNSHDGISPQGVFDQGITLFGTDVSHLTFAEAQEKIGLDDQGVHRLQPLSASSYYSGFHERAGVRENAIFKNSFIALREISIAYDIPSKGFRKFQVGLVGRNLGYLYKSLPFGLNPDGSYNNRNGGAFEYASLLPVRTFAAFLTLKF</sequence>
<dbReference type="Gene3D" id="2.40.170.20">
    <property type="entry name" value="TonB-dependent receptor, beta-barrel domain"/>
    <property type="match status" value="1"/>
</dbReference>
<dbReference type="InterPro" id="IPR036942">
    <property type="entry name" value="Beta-barrel_TonB_sf"/>
</dbReference>
<dbReference type="Proteomes" id="UP000679691">
    <property type="component" value="Unassembled WGS sequence"/>
</dbReference>
<dbReference type="AlphaFoldDB" id="A0A8T4HBQ2"/>
<evidence type="ECO:0000259" key="4">
    <source>
        <dbReference type="Pfam" id="PF07715"/>
    </source>
</evidence>
<name>A0A8T4HBQ2_9SPHI</name>
<organism evidence="5 6">
    <name type="scientific">Rhinopithecimicrobium faecis</name>
    <dbReference type="NCBI Taxonomy" id="2820698"/>
    <lineage>
        <taxon>Bacteria</taxon>
        <taxon>Pseudomonadati</taxon>
        <taxon>Bacteroidota</taxon>
        <taxon>Sphingobacteriia</taxon>
        <taxon>Sphingobacteriales</taxon>
        <taxon>Sphingobacteriaceae</taxon>
        <taxon>Rhinopithecimicrobium</taxon>
    </lineage>
</organism>